<dbReference type="Proteomes" id="UP001449178">
    <property type="component" value="Chromosome"/>
</dbReference>
<proteinExistence type="predicted"/>
<organism evidence="1 2">
    <name type="scientific">Ignatzschineria larvae DSM 13226</name>
    <dbReference type="NCBI Taxonomy" id="1111732"/>
    <lineage>
        <taxon>Bacteria</taxon>
        <taxon>Pseudomonadati</taxon>
        <taxon>Pseudomonadota</taxon>
        <taxon>Gammaproteobacteria</taxon>
        <taxon>Cardiobacteriales</taxon>
        <taxon>Ignatzschineriaceae</taxon>
        <taxon>Ignatzschineria</taxon>
    </lineage>
</organism>
<protein>
    <recommendedName>
        <fullName evidence="3">Hemerythrin HHE cation binding domain-containing protein</fullName>
    </recommendedName>
</protein>
<evidence type="ECO:0000313" key="2">
    <source>
        <dbReference type="Proteomes" id="UP001449178"/>
    </source>
</evidence>
<sequence length="135" mass="15802">MKRDSRLIPFSKEHHQTLKLGNDLRRLTEIEANPAITLKQIQALLESASKAVHAEKALLLGHFAEEERELQSIIDQLPNQDLKWQFQAEHRQLRQILSQNEWSLNELIALGTLLIAHTRFEERSLFPAIEDYWNQ</sequence>
<name>A0ABZ3C3M3_9GAMM</name>
<gene>
    <name evidence="1" type="ORF">WMO13_04905</name>
</gene>
<accession>A0ABZ3C3M3</accession>
<evidence type="ECO:0008006" key="3">
    <source>
        <dbReference type="Google" id="ProtNLM"/>
    </source>
</evidence>
<evidence type="ECO:0000313" key="1">
    <source>
        <dbReference type="EMBL" id="WZW88730.1"/>
    </source>
</evidence>
<dbReference type="EMBL" id="CP150637">
    <property type="protein sequence ID" value="WZW88730.1"/>
    <property type="molecule type" value="Genomic_DNA"/>
</dbReference>
<dbReference type="RefSeq" id="WP_026878035.1">
    <property type="nucleotide sequence ID" value="NZ_AZOD01000001.1"/>
</dbReference>
<reference evidence="1 2" key="1">
    <citation type="submission" date="2024-03" db="EMBL/GenBank/DDBJ databases">
        <title>Complete Genome Sequence and Annotation of Ignatzschineria larvae DSM 13226.</title>
        <authorList>
            <person name="Cantrell E."/>
            <person name="Burcham Z.M."/>
        </authorList>
    </citation>
    <scope>NUCLEOTIDE SEQUENCE [LARGE SCALE GENOMIC DNA]</scope>
    <source>
        <strain evidence="1 2">DSM 13226</strain>
    </source>
</reference>
<keyword evidence="2" id="KW-1185">Reference proteome</keyword>